<evidence type="ECO:0000256" key="1">
    <source>
        <dbReference type="ARBA" id="ARBA00022475"/>
    </source>
</evidence>
<evidence type="ECO:0000256" key="3">
    <source>
        <dbReference type="ARBA" id="ARBA00022989"/>
    </source>
</evidence>
<feature type="transmembrane region" description="Helical" evidence="5">
    <location>
        <begin position="34"/>
        <end position="62"/>
    </location>
</feature>
<dbReference type="Proteomes" id="UP000295344">
    <property type="component" value="Unassembled WGS sequence"/>
</dbReference>
<name>A0A4R7FGT3_9MICO</name>
<evidence type="ECO:0000313" key="7">
    <source>
        <dbReference type="EMBL" id="TDS75955.1"/>
    </source>
</evidence>
<evidence type="ECO:0000256" key="2">
    <source>
        <dbReference type="ARBA" id="ARBA00022692"/>
    </source>
</evidence>
<feature type="compositionally biased region" description="Low complexity" evidence="6">
    <location>
        <begin position="878"/>
        <end position="897"/>
    </location>
</feature>
<feature type="transmembrane region" description="Helical" evidence="5">
    <location>
        <begin position="234"/>
        <end position="253"/>
    </location>
</feature>
<dbReference type="HAMAP" id="MF_01600">
    <property type="entry name" value="UPF0182"/>
    <property type="match status" value="1"/>
</dbReference>
<accession>A0A4R7FGT3</accession>
<dbReference type="InterPro" id="IPR005372">
    <property type="entry name" value="UPF0182"/>
</dbReference>
<feature type="region of interest" description="Disordered" evidence="6">
    <location>
        <begin position="469"/>
        <end position="493"/>
    </location>
</feature>
<feature type="region of interest" description="Disordered" evidence="6">
    <location>
        <begin position="870"/>
        <end position="897"/>
    </location>
</feature>
<keyword evidence="8" id="KW-1185">Reference proteome</keyword>
<feature type="transmembrane region" description="Helical" evidence="5">
    <location>
        <begin position="186"/>
        <end position="203"/>
    </location>
</feature>
<reference evidence="7 8" key="1">
    <citation type="submission" date="2019-03" db="EMBL/GenBank/DDBJ databases">
        <title>Genomic Encyclopedia of Archaeal and Bacterial Type Strains, Phase II (KMG-II): from individual species to whole genera.</title>
        <authorList>
            <person name="Goeker M."/>
        </authorList>
    </citation>
    <scope>NUCLEOTIDE SEQUENCE [LARGE SCALE GENOMIC DNA]</scope>
    <source>
        <strain evidence="7 8">DSM 24782</strain>
    </source>
</reference>
<proteinExistence type="inferred from homology"/>
<feature type="transmembrane region" description="Helical" evidence="5">
    <location>
        <begin position="260"/>
        <end position="282"/>
    </location>
</feature>
<dbReference type="PANTHER" id="PTHR39344">
    <property type="entry name" value="UPF0182 PROTEIN SLL1060"/>
    <property type="match status" value="1"/>
</dbReference>
<feature type="transmembrane region" description="Helical" evidence="5">
    <location>
        <begin position="83"/>
        <end position="105"/>
    </location>
</feature>
<comment type="similarity">
    <text evidence="5">Belongs to the UPF0182 family.</text>
</comment>
<protein>
    <recommendedName>
        <fullName evidence="5">UPF0182 protein CLV52_3069</fullName>
    </recommendedName>
</protein>
<keyword evidence="4 5" id="KW-0472">Membrane</keyword>
<keyword evidence="2 5" id="KW-0812">Transmembrane</keyword>
<sequence length="947" mass="101325">MVVLLIGFFLFAGLYTDALWFGKLGYSSVLYTEWLAIAGLFVVGFLGMAVPVIVTIQLAYRLRPVYAKLTAQLDRYQQVIEPLRRVVMIGVPVVVGLFAGVSAAARWQPILLMFHAQDVPGQTDPVFGMNVGFYLFTLPALHGIVGFASAVLVVSTVAAIATSYLYGGIRVVGRDIRVSRAARVQVAVTFAVFLLLQAVSLYLDQFTTLYDQSTGGLFTGAAYADANAVIPGRLILAVCALLVAALFVVTAVIGRWRLPLIGTGLLVVVSIVVGSVFPWALWNLQVKPNEGSLERPYIKSAINATREAYGVAGTKQIAYNAKTTAQEGALRSDAQTTANIRIIDPNVVSATFAQLQQFKQYYKFPAFLDVDRYRIDGTSQDAVVAVRELNQAGLQTSSPYNNTFVYTHGYGLVAAYGTKPTAGGAPSFFESNIPTSGSLDIKQPGIYFGENSPPFSVVGAPKSTKPIELDYASGNGANSEQQSSTYDATGAGEGGPSVGNLFNRLVYALKFSSDQILLSNAVNQDSQILYDRDPKTRVQKVAPYLTLDSDPYPSVVNGRIVWIVDGYTTSSSYPYSSSQSLTQALSNSNTNTTTSYATDQINYIRNSVKATVDAYTGQVKLYAWDPSDPVLKAWRSVFPSTVENLSAMGGDLISHVRYPEDLFRVQREVLGQYHVTSPALWYTSEDQWGTPNDPSAAADTNNTSKQPPYYLTMKLPTQDAPTFSLYSTFIPGSSTTEQRGRLTGYLAVDADAGSTQGTKAADYGQLRLLVLPQNNVVSGPTQVQAAFQSDTTIKSQLNLLNIGGSSGSGSSVIYGNLLTIPVGGGLLYVEPVYVKSSSSNSYPLLRKVLTAFGGNVQIADTLDESLNALFGGNSGTDTPDSGNGNTPTTPTTPSTGTDNAKLQAALADAKQALADREAAYKDNDLVKAAQADKALQQAIADAIAAEG</sequence>
<keyword evidence="3 5" id="KW-1133">Transmembrane helix</keyword>
<dbReference type="EMBL" id="SOAM01000003">
    <property type="protein sequence ID" value="TDS75955.1"/>
    <property type="molecule type" value="Genomic_DNA"/>
</dbReference>
<dbReference type="GO" id="GO:0005576">
    <property type="term" value="C:extracellular region"/>
    <property type="evidence" value="ECO:0007669"/>
    <property type="project" value="TreeGrafter"/>
</dbReference>
<feature type="compositionally biased region" description="Polar residues" evidence="6">
    <location>
        <begin position="475"/>
        <end position="487"/>
    </location>
</feature>
<dbReference type="AlphaFoldDB" id="A0A4R7FGT3"/>
<dbReference type="PANTHER" id="PTHR39344:SF1">
    <property type="entry name" value="UPF0182 PROTEIN SLL1060"/>
    <property type="match status" value="1"/>
</dbReference>
<evidence type="ECO:0000256" key="4">
    <source>
        <dbReference type="ARBA" id="ARBA00023136"/>
    </source>
</evidence>
<evidence type="ECO:0000256" key="6">
    <source>
        <dbReference type="SAM" id="MobiDB-lite"/>
    </source>
</evidence>
<comment type="caution">
    <text evidence="7">The sequence shown here is derived from an EMBL/GenBank/DDBJ whole genome shotgun (WGS) entry which is preliminary data.</text>
</comment>
<dbReference type="GO" id="GO:0005886">
    <property type="term" value="C:plasma membrane"/>
    <property type="evidence" value="ECO:0007669"/>
    <property type="project" value="UniProtKB-SubCell"/>
</dbReference>
<evidence type="ECO:0000256" key="5">
    <source>
        <dbReference type="HAMAP-Rule" id="MF_01600"/>
    </source>
</evidence>
<comment type="subcellular location">
    <subcellularLocation>
        <location evidence="5">Cell membrane</location>
        <topology evidence="5">Multi-pass membrane protein</topology>
    </subcellularLocation>
</comment>
<comment type="caution">
    <text evidence="5">Lacks conserved residue(s) required for the propagation of feature annotation.</text>
</comment>
<evidence type="ECO:0000313" key="8">
    <source>
        <dbReference type="Proteomes" id="UP000295344"/>
    </source>
</evidence>
<gene>
    <name evidence="7" type="ORF">CLV52_3069</name>
</gene>
<organism evidence="7 8">
    <name type="scientific">Amnibacterium kyonggiense</name>
    <dbReference type="NCBI Taxonomy" id="595671"/>
    <lineage>
        <taxon>Bacteria</taxon>
        <taxon>Bacillati</taxon>
        <taxon>Actinomycetota</taxon>
        <taxon>Actinomycetes</taxon>
        <taxon>Micrococcales</taxon>
        <taxon>Microbacteriaceae</taxon>
        <taxon>Amnibacterium</taxon>
    </lineage>
</organism>
<feature type="transmembrane region" description="Helical" evidence="5">
    <location>
        <begin position="133"/>
        <end position="166"/>
    </location>
</feature>
<dbReference type="Pfam" id="PF03699">
    <property type="entry name" value="UPF0182"/>
    <property type="match status" value="1"/>
</dbReference>
<keyword evidence="1 5" id="KW-1003">Cell membrane</keyword>